<dbReference type="EMBL" id="CP060131">
    <property type="protein sequence ID" value="QNG50315.1"/>
    <property type="molecule type" value="Genomic_DNA"/>
</dbReference>
<organism evidence="2 3">
    <name type="scientific">Pseudonocardia petroleophila</name>
    <dbReference type="NCBI Taxonomy" id="37331"/>
    <lineage>
        <taxon>Bacteria</taxon>
        <taxon>Bacillati</taxon>
        <taxon>Actinomycetota</taxon>
        <taxon>Actinomycetes</taxon>
        <taxon>Pseudonocardiales</taxon>
        <taxon>Pseudonocardiaceae</taxon>
        <taxon>Pseudonocardia</taxon>
    </lineage>
</organism>
<dbReference type="Proteomes" id="UP000515728">
    <property type="component" value="Chromosome"/>
</dbReference>
<reference evidence="2 3" key="1">
    <citation type="submission" date="2020-08" db="EMBL/GenBank/DDBJ databases">
        <authorList>
            <person name="Mo P."/>
        </authorList>
    </citation>
    <scope>NUCLEOTIDE SEQUENCE [LARGE SCALE GENOMIC DNA]</scope>
    <source>
        <strain evidence="2 3">CGMCC 4.1532</strain>
    </source>
</reference>
<keyword evidence="3" id="KW-1185">Reference proteome</keyword>
<evidence type="ECO:0000313" key="2">
    <source>
        <dbReference type="EMBL" id="QNG50315.1"/>
    </source>
</evidence>
<gene>
    <name evidence="2" type="ORF">H6H00_18930</name>
</gene>
<protein>
    <submittedName>
        <fullName evidence="2">Uncharacterized protein</fullName>
    </submittedName>
</protein>
<dbReference type="AlphaFoldDB" id="A0A7G7MC04"/>
<accession>A0A7G7MC04</accession>
<evidence type="ECO:0000256" key="1">
    <source>
        <dbReference type="SAM" id="MobiDB-lite"/>
    </source>
</evidence>
<feature type="region of interest" description="Disordered" evidence="1">
    <location>
        <begin position="41"/>
        <end position="60"/>
    </location>
</feature>
<evidence type="ECO:0000313" key="3">
    <source>
        <dbReference type="Proteomes" id="UP000515728"/>
    </source>
</evidence>
<dbReference type="RefSeq" id="WP_185717077.1">
    <property type="nucleotide sequence ID" value="NZ_BAAAWI010000001.1"/>
</dbReference>
<proteinExistence type="predicted"/>
<sequence>MGTDTDPVGTGTHVAQVFTRDPLTGPDTPARLFAILARHAPGAVPGPRGDGGSARALRSTHGEPAGEIFWESPPPGRVRGGVHPMFYPTDTHATVTLECDAAAAGPDAMVGFVREASTAFGADFGYVDVLPAPATDGEPPGFVYLTPQNLQAWLPEIWWGMVLGPAYVDLIGADVVASAPAHVVTRIGPATYWLQLTEHLEQPPAGADPLGRQRREVAAHLGEWLFWKAGRTAFVAPRFAATGAGRR</sequence>
<dbReference type="KEGG" id="ppel:H6H00_18930"/>
<name>A0A7G7MC04_9PSEU</name>